<dbReference type="SUPFAM" id="SSF55729">
    <property type="entry name" value="Acyl-CoA N-acyltransferases (Nat)"/>
    <property type="match status" value="1"/>
</dbReference>
<proteinExistence type="predicted"/>
<dbReference type="Gene3D" id="3.40.630.30">
    <property type="match status" value="1"/>
</dbReference>
<dbReference type="InterPro" id="IPR016181">
    <property type="entry name" value="Acyl_CoA_acyltransferase"/>
</dbReference>
<dbReference type="Pfam" id="PF00583">
    <property type="entry name" value="Acetyltransf_1"/>
    <property type="match status" value="1"/>
</dbReference>
<dbReference type="PROSITE" id="PS51186">
    <property type="entry name" value="GNAT"/>
    <property type="match status" value="1"/>
</dbReference>
<feature type="domain" description="N-acetyltransferase" evidence="1">
    <location>
        <begin position="18"/>
        <end position="163"/>
    </location>
</feature>
<protein>
    <submittedName>
        <fullName evidence="2">Aminoalkylphosphonate N-acetyltransferase</fullName>
    </submittedName>
</protein>
<keyword evidence="2" id="KW-0808">Transferase</keyword>
<accession>A0A7V8FVB8</accession>
<organism evidence="2 3">
    <name type="scientific">Herbaspirillum frisingense</name>
    <dbReference type="NCBI Taxonomy" id="92645"/>
    <lineage>
        <taxon>Bacteria</taxon>
        <taxon>Pseudomonadati</taxon>
        <taxon>Pseudomonadota</taxon>
        <taxon>Betaproteobacteria</taxon>
        <taxon>Burkholderiales</taxon>
        <taxon>Oxalobacteraceae</taxon>
        <taxon>Herbaspirillum</taxon>
    </lineage>
</organism>
<dbReference type="EMBL" id="WNDX01000091">
    <property type="protein sequence ID" value="KAF1042192.1"/>
    <property type="molecule type" value="Genomic_DNA"/>
</dbReference>
<dbReference type="AlphaFoldDB" id="A0A7V8FVB8"/>
<dbReference type="GO" id="GO:0016747">
    <property type="term" value="F:acyltransferase activity, transferring groups other than amino-acyl groups"/>
    <property type="evidence" value="ECO:0007669"/>
    <property type="project" value="InterPro"/>
</dbReference>
<sequence length="163" mass="18255">MSTRLLDLTRKEWHIADAALRHADTDADKRACYAVMRELRPHLQSEAEFMERIARAADESYRMLAARDEPDGEVVALAGYRFQENLVYGKFLYVDDLVSAEGQRGKRWGERLLKALDAVAEEAGCARLVLDTGMANALAQRFYFRQGLVTGALRFGKAIGSVA</sequence>
<dbReference type="Proteomes" id="UP000462435">
    <property type="component" value="Unassembled WGS sequence"/>
</dbReference>
<gene>
    <name evidence="2" type="primary">phnO_2</name>
    <name evidence="2" type="ORF">GAK35_02853</name>
</gene>
<evidence type="ECO:0000313" key="3">
    <source>
        <dbReference type="Proteomes" id="UP000462435"/>
    </source>
</evidence>
<evidence type="ECO:0000313" key="2">
    <source>
        <dbReference type="EMBL" id="KAF1042192.1"/>
    </source>
</evidence>
<name>A0A7V8FVB8_9BURK</name>
<evidence type="ECO:0000259" key="1">
    <source>
        <dbReference type="PROSITE" id="PS51186"/>
    </source>
</evidence>
<dbReference type="CDD" id="cd04301">
    <property type="entry name" value="NAT_SF"/>
    <property type="match status" value="1"/>
</dbReference>
<comment type="caution">
    <text evidence="2">The sequence shown here is derived from an EMBL/GenBank/DDBJ whole genome shotgun (WGS) entry which is preliminary data.</text>
</comment>
<reference evidence="3" key="1">
    <citation type="journal article" date="2020" name="MBio">
        <title>Horizontal gene transfer to a defensive symbiont with a reduced genome amongst a multipartite beetle microbiome.</title>
        <authorList>
            <person name="Waterworth S.C."/>
            <person name="Florez L.V."/>
            <person name="Rees E.R."/>
            <person name="Hertweck C."/>
            <person name="Kaltenpoth M."/>
            <person name="Kwan J.C."/>
        </authorList>
    </citation>
    <scope>NUCLEOTIDE SEQUENCE [LARGE SCALE GENOMIC DNA]</scope>
</reference>
<dbReference type="InterPro" id="IPR000182">
    <property type="entry name" value="GNAT_dom"/>
</dbReference>